<accession>A0AAN7IZ19</accession>
<name>A0AAN7IZ19_QUERU</name>
<organism evidence="1 2">
    <name type="scientific">Quercus rubra</name>
    <name type="common">Northern red oak</name>
    <name type="synonym">Quercus borealis</name>
    <dbReference type="NCBI Taxonomy" id="3512"/>
    <lineage>
        <taxon>Eukaryota</taxon>
        <taxon>Viridiplantae</taxon>
        <taxon>Streptophyta</taxon>
        <taxon>Embryophyta</taxon>
        <taxon>Tracheophyta</taxon>
        <taxon>Spermatophyta</taxon>
        <taxon>Magnoliopsida</taxon>
        <taxon>eudicotyledons</taxon>
        <taxon>Gunneridae</taxon>
        <taxon>Pentapetalae</taxon>
        <taxon>rosids</taxon>
        <taxon>fabids</taxon>
        <taxon>Fagales</taxon>
        <taxon>Fagaceae</taxon>
        <taxon>Quercus</taxon>
    </lineage>
</organism>
<keyword evidence="2" id="KW-1185">Reference proteome</keyword>
<dbReference type="Proteomes" id="UP001324115">
    <property type="component" value="Unassembled WGS sequence"/>
</dbReference>
<dbReference type="GO" id="GO:0005739">
    <property type="term" value="C:mitochondrion"/>
    <property type="evidence" value="ECO:0007669"/>
    <property type="project" value="TreeGrafter"/>
</dbReference>
<dbReference type="InterPro" id="IPR050710">
    <property type="entry name" value="Band7/mec-2_domain"/>
</dbReference>
<dbReference type="SUPFAM" id="SSF117892">
    <property type="entry name" value="Band 7/SPFH domain"/>
    <property type="match status" value="1"/>
</dbReference>
<evidence type="ECO:0000313" key="2">
    <source>
        <dbReference type="Proteomes" id="UP001324115"/>
    </source>
</evidence>
<evidence type="ECO:0000313" key="1">
    <source>
        <dbReference type="EMBL" id="KAK4594714.1"/>
    </source>
</evidence>
<comment type="caution">
    <text evidence="1">The sequence shown here is derived from an EMBL/GenBank/DDBJ whole genome shotgun (WGS) entry which is preliminary data.</text>
</comment>
<dbReference type="InterPro" id="IPR036013">
    <property type="entry name" value="Band_7/SPFH_dom_sf"/>
</dbReference>
<reference evidence="1 2" key="1">
    <citation type="journal article" date="2023" name="G3 (Bethesda)">
        <title>A haplotype-resolved chromosome-scale genome for Quercus rubra L. provides insights into the genetics of adaptive traits for red oak species.</title>
        <authorList>
            <person name="Kapoor B."/>
            <person name="Jenkins J."/>
            <person name="Schmutz J."/>
            <person name="Zhebentyayeva T."/>
            <person name="Kuelheim C."/>
            <person name="Coggeshall M."/>
            <person name="Heim C."/>
            <person name="Lasky J.R."/>
            <person name="Leites L."/>
            <person name="Islam-Faridi N."/>
            <person name="Romero-Severson J."/>
            <person name="DeLeo V.L."/>
            <person name="Lucas S.M."/>
            <person name="Lazic D."/>
            <person name="Gailing O."/>
            <person name="Carlson J."/>
            <person name="Staton M."/>
        </authorList>
    </citation>
    <scope>NUCLEOTIDE SEQUENCE [LARGE SCALE GENOMIC DNA]</scope>
    <source>
        <strain evidence="1">Pseudo-F2</strain>
    </source>
</reference>
<dbReference type="AlphaFoldDB" id="A0AAN7IZ19"/>
<dbReference type="PANTHER" id="PTHR43327:SF31">
    <property type="entry name" value="HYPERSENSITIVE-INDUCED RESPONSE PROTEIN 2"/>
    <property type="match status" value="1"/>
</dbReference>
<proteinExistence type="predicted"/>
<sequence length="144" mass="15624">MERRLGGGDSSDSGDVCVAGCWIVFPNEIAKAVEEELEKAMSAYGFEIVQTLIVETEPDEHVKRAMSEINASKDSVLAFSINVLGTTSKDFMDMVLVTQYFVTMKEIGALSESISVFITHGPGTVKDIASQIRDGLLQANTTQN</sequence>
<protein>
    <submittedName>
        <fullName evidence="1">Uncharacterized protein</fullName>
    </submittedName>
</protein>
<dbReference type="EMBL" id="JAXUIC010000004">
    <property type="protein sequence ID" value="KAK4594714.1"/>
    <property type="molecule type" value="Genomic_DNA"/>
</dbReference>
<dbReference type="PANTHER" id="PTHR43327">
    <property type="entry name" value="STOMATIN-LIKE PROTEIN 2, MITOCHONDRIAL"/>
    <property type="match status" value="1"/>
</dbReference>
<gene>
    <name evidence="1" type="ORF">RGQ29_018424</name>
</gene>